<dbReference type="InterPro" id="IPR036850">
    <property type="entry name" value="NDK-like_dom_sf"/>
</dbReference>
<dbReference type="PROSITE" id="PS51374">
    <property type="entry name" value="NDPK_LIKE"/>
    <property type="match status" value="2"/>
</dbReference>
<comment type="similarity">
    <text evidence="1 2">Belongs to the NDK family.</text>
</comment>
<dbReference type="Pfam" id="PF00334">
    <property type="entry name" value="NDK"/>
    <property type="match status" value="2"/>
</dbReference>
<dbReference type="InterPro" id="IPR013766">
    <property type="entry name" value="Thioredoxin_domain"/>
</dbReference>
<dbReference type="PRINTS" id="PR01243">
    <property type="entry name" value="NUCDPKINASE"/>
</dbReference>
<feature type="domain" description="Nucleoside diphosphate kinase-like" evidence="3">
    <location>
        <begin position="156"/>
        <end position="301"/>
    </location>
</feature>
<accession>A0AAV7JRL5</accession>
<sequence>MPGKRTAEVYTYINSDGEWDSLISSTHGLLVIEIHAEWCGTCKALHGIFKRFTFEHLGDIHFAAAAAESISYLEAYRGRCQPTFHMYASQVLVGVIHGSRGAQIQEKMLELLQKEKDIASGEGVRIEVVDSESQLYPLDIAEMRENQGLVLELEEKEVTVVVIKPDVVKAGKVEEIMEEINDKGIQVLAREELILTGSFVEELYIHLRDQPQFPDLVAFMTGGPSVCLALTQSSNKDKGIVEEFRNIIGPYDAELARVEAPTSLRAKYGTDAIYNAIHANSTREQAARELAFCFPKLGGDKRGEIQRILALVRLDSLKKDKEEILCQIREARFEIACIREISFGQDKLHELSEQDGSMSSYITKYMIDTPVLALCLCREDAVQGWLEMIEGDKVESVCEEQNTKVFYGSSQEAEVEPDLDLIFPVDQTVAVIKPDAMEHKDQVLKRIEDSGFHIAMQKETELSQDLVSTIYQNKNESDYYDSLEEFMCSGPSLMLVLSKRDAVNNWRNLIGPVDPVEAQEIAPTCLRAIFGKDILENRLHGCSSRERVDDLIKVIFEDNQ</sequence>
<dbReference type="GO" id="GO:0006241">
    <property type="term" value="P:CTP biosynthetic process"/>
    <property type="evidence" value="ECO:0007669"/>
    <property type="project" value="InterPro"/>
</dbReference>
<dbReference type="Pfam" id="PF00085">
    <property type="entry name" value="Thioredoxin"/>
    <property type="match status" value="1"/>
</dbReference>
<dbReference type="EMBL" id="JAKMXF010000303">
    <property type="protein sequence ID" value="KAI6651528.1"/>
    <property type="molecule type" value="Genomic_DNA"/>
</dbReference>
<dbReference type="GO" id="GO:0006228">
    <property type="term" value="P:UTP biosynthetic process"/>
    <property type="evidence" value="ECO:0007669"/>
    <property type="project" value="InterPro"/>
</dbReference>
<comment type="caution">
    <text evidence="4">The sequence shown here is derived from an EMBL/GenBank/DDBJ whole genome shotgun (WGS) entry which is preliminary data.</text>
</comment>
<dbReference type="InterPro" id="IPR051766">
    <property type="entry name" value="TXND_domain-containing"/>
</dbReference>
<dbReference type="InterPro" id="IPR034907">
    <property type="entry name" value="NDK-like_dom"/>
</dbReference>
<protein>
    <submittedName>
        <fullName evidence="4">Thioredoxin domain-containing protein 3-like</fullName>
    </submittedName>
</protein>
<gene>
    <name evidence="4" type="ORF">LOD99_5136</name>
</gene>
<evidence type="ECO:0000256" key="1">
    <source>
        <dbReference type="PROSITE-ProRule" id="PRU00706"/>
    </source>
</evidence>
<evidence type="ECO:0000259" key="3">
    <source>
        <dbReference type="SMART" id="SM00562"/>
    </source>
</evidence>
<dbReference type="InterPro" id="IPR036249">
    <property type="entry name" value="Thioredoxin-like_sf"/>
</dbReference>
<dbReference type="SUPFAM" id="SSF54919">
    <property type="entry name" value="Nucleoside diphosphate kinase, NDK"/>
    <property type="match status" value="3"/>
</dbReference>
<dbReference type="PANTHER" id="PTHR46135:SF3">
    <property type="entry name" value="NME_NM23 FAMILY MEMBER 8"/>
    <property type="match status" value="1"/>
</dbReference>
<dbReference type="GO" id="GO:0006183">
    <property type="term" value="P:GTP biosynthetic process"/>
    <property type="evidence" value="ECO:0007669"/>
    <property type="project" value="InterPro"/>
</dbReference>
<name>A0AAV7JRL5_9METZ</name>
<organism evidence="4 5">
    <name type="scientific">Oopsacas minuta</name>
    <dbReference type="NCBI Taxonomy" id="111878"/>
    <lineage>
        <taxon>Eukaryota</taxon>
        <taxon>Metazoa</taxon>
        <taxon>Porifera</taxon>
        <taxon>Hexactinellida</taxon>
        <taxon>Hexasterophora</taxon>
        <taxon>Lyssacinosida</taxon>
        <taxon>Leucopsacidae</taxon>
        <taxon>Oopsacas</taxon>
    </lineage>
</organism>
<proteinExistence type="inferred from homology"/>
<dbReference type="SMART" id="SM00562">
    <property type="entry name" value="NDK"/>
    <property type="match status" value="2"/>
</dbReference>
<comment type="caution">
    <text evidence="1">Lacks conserved residue(s) required for the propagation of feature annotation.</text>
</comment>
<dbReference type="PROSITE" id="PS00194">
    <property type="entry name" value="THIOREDOXIN_1"/>
    <property type="match status" value="1"/>
</dbReference>
<feature type="domain" description="Nucleoside diphosphate kinase-like" evidence="3">
    <location>
        <begin position="425"/>
        <end position="560"/>
    </location>
</feature>
<dbReference type="Gene3D" id="3.30.70.141">
    <property type="entry name" value="Nucleoside diphosphate kinase-like domain"/>
    <property type="match status" value="3"/>
</dbReference>
<keyword evidence="5" id="KW-1185">Reference proteome</keyword>
<evidence type="ECO:0000313" key="5">
    <source>
        <dbReference type="Proteomes" id="UP001165289"/>
    </source>
</evidence>
<dbReference type="SUPFAM" id="SSF52833">
    <property type="entry name" value="Thioredoxin-like"/>
    <property type="match status" value="1"/>
</dbReference>
<dbReference type="Gene3D" id="3.40.30.10">
    <property type="entry name" value="Glutaredoxin"/>
    <property type="match status" value="1"/>
</dbReference>
<reference evidence="4 5" key="1">
    <citation type="journal article" date="2023" name="BMC Biol.">
        <title>The compact genome of the sponge Oopsacas minuta (Hexactinellida) is lacking key metazoan core genes.</title>
        <authorList>
            <person name="Santini S."/>
            <person name="Schenkelaars Q."/>
            <person name="Jourda C."/>
            <person name="Duchesne M."/>
            <person name="Belahbib H."/>
            <person name="Rocher C."/>
            <person name="Selva M."/>
            <person name="Riesgo A."/>
            <person name="Vervoort M."/>
            <person name="Leys S.P."/>
            <person name="Kodjabachian L."/>
            <person name="Le Bivic A."/>
            <person name="Borchiellini C."/>
            <person name="Claverie J.M."/>
            <person name="Renard E."/>
        </authorList>
    </citation>
    <scope>NUCLEOTIDE SEQUENCE [LARGE SCALE GENOMIC DNA]</scope>
    <source>
        <strain evidence="4">SPO-2</strain>
    </source>
</reference>
<evidence type="ECO:0000313" key="4">
    <source>
        <dbReference type="EMBL" id="KAI6651528.1"/>
    </source>
</evidence>
<dbReference type="InterPro" id="IPR017937">
    <property type="entry name" value="Thioredoxin_CS"/>
</dbReference>
<dbReference type="CDD" id="cd04416">
    <property type="entry name" value="NDPk_TX"/>
    <property type="match status" value="1"/>
</dbReference>
<dbReference type="Proteomes" id="UP001165289">
    <property type="component" value="Unassembled WGS sequence"/>
</dbReference>
<dbReference type="InterPro" id="IPR001564">
    <property type="entry name" value="Nucleoside_diP_kinase"/>
</dbReference>
<dbReference type="PANTHER" id="PTHR46135">
    <property type="entry name" value="NME/NM23 FAMILY MEMBER 8"/>
    <property type="match status" value="1"/>
</dbReference>
<evidence type="ECO:0000256" key="2">
    <source>
        <dbReference type="RuleBase" id="RU004011"/>
    </source>
</evidence>
<dbReference type="GO" id="GO:0004550">
    <property type="term" value="F:nucleoside diphosphate kinase activity"/>
    <property type="evidence" value="ECO:0007669"/>
    <property type="project" value="InterPro"/>
</dbReference>
<dbReference type="AlphaFoldDB" id="A0AAV7JRL5"/>